<feature type="domain" description="eCIS core" evidence="3">
    <location>
        <begin position="156"/>
        <end position="228"/>
    </location>
</feature>
<feature type="compositionally biased region" description="Polar residues" evidence="1">
    <location>
        <begin position="128"/>
        <end position="143"/>
    </location>
</feature>
<dbReference type="EMBL" id="BLAY01000014">
    <property type="protein sequence ID" value="GET36582.1"/>
    <property type="molecule type" value="Genomic_DNA"/>
</dbReference>
<feature type="compositionally biased region" description="Basic and acidic residues" evidence="1">
    <location>
        <begin position="93"/>
        <end position="104"/>
    </location>
</feature>
<evidence type="ECO:0000256" key="2">
    <source>
        <dbReference type="SAM" id="Phobius"/>
    </source>
</evidence>
<name>A0AAV3XB43_9CYAN</name>
<feature type="compositionally biased region" description="Basic and acidic residues" evidence="1">
    <location>
        <begin position="24"/>
        <end position="36"/>
    </location>
</feature>
<dbReference type="InterPro" id="IPR025295">
    <property type="entry name" value="eCIS_core_dom"/>
</dbReference>
<feature type="compositionally biased region" description="Basic and acidic residues" evidence="1">
    <location>
        <begin position="70"/>
        <end position="82"/>
    </location>
</feature>
<keyword evidence="2" id="KW-1133">Transmembrane helix</keyword>
<dbReference type="Proteomes" id="UP001050975">
    <property type="component" value="Unassembled WGS sequence"/>
</dbReference>
<evidence type="ECO:0000313" key="5">
    <source>
        <dbReference type="Proteomes" id="UP001050975"/>
    </source>
</evidence>
<feature type="transmembrane region" description="Helical" evidence="2">
    <location>
        <begin position="538"/>
        <end position="558"/>
    </location>
</feature>
<evidence type="ECO:0000256" key="1">
    <source>
        <dbReference type="SAM" id="MobiDB-lite"/>
    </source>
</evidence>
<reference evidence="4" key="1">
    <citation type="submission" date="2019-10" db="EMBL/GenBank/DDBJ databases">
        <title>Draft genome sequece of Microseira wollei NIES-4236.</title>
        <authorList>
            <person name="Yamaguchi H."/>
            <person name="Suzuki S."/>
            <person name="Kawachi M."/>
        </authorList>
    </citation>
    <scope>NUCLEOTIDE SEQUENCE</scope>
    <source>
        <strain evidence="4">NIES-4236</strain>
    </source>
</reference>
<evidence type="ECO:0000313" key="4">
    <source>
        <dbReference type="EMBL" id="GET36582.1"/>
    </source>
</evidence>
<feature type="region of interest" description="Disordered" evidence="1">
    <location>
        <begin position="1"/>
        <end position="154"/>
    </location>
</feature>
<keyword evidence="2" id="KW-0812">Transmembrane</keyword>
<feature type="transmembrane region" description="Helical" evidence="2">
    <location>
        <begin position="509"/>
        <end position="532"/>
    </location>
</feature>
<dbReference type="Pfam" id="PF13699">
    <property type="entry name" value="eCIS_core"/>
    <property type="match status" value="1"/>
</dbReference>
<protein>
    <recommendedName>
        <fullName evidence="3">eCIS core domain-containing protein</fullName>
    </recommendedName>
</protein>
<keyword evidence="5" id="KW-1185">Reference proteome</keyword>
<sequence length="573" mass="62474">MAPEENKQEEVQTKPHSGSIQREMAPEENKQEEVQTKPHSGSIQREMAPEENKQEEVQAKSLPGSIQRETAPEENKEEEVQTKLHSGSIQRETAPEENKQEEVQAKSVPGIIQRETAPDENKEEEVQTKPSPEGKSQTSSNVESQLSASKGGGSALSDEVRAFMEPRFGADFSGVRVHTDGAAVQMNRELGAQAFAHGNDIYFGAGKSPGKDELTAHELTHVVQQTGQSRLNAKQNNKVNRKSQQILKGRTTSELLQAETRIQRDTKVSGTKAVTPDVAVKVLENMSRGEPPFRPDLSLGGCEWMVSEGNPYVGVGSEKSVNLPVEAMRPANPLIFQEADLVEIFNQKLNQITDAVAEAEYRRAANIPDEQQLTSKQRRTVRGKFKERMAEKAMWEEVGRRVRSSQGKVGEVILQNSRFSKQGNGKFLVVADRTKINVKGGMSAVVEALEKSGASAEPTVAEAARRLISQRNLGRVKAVFRYGGRILIVVAVAAEAYKIYHAQDKVKAVVESAGGWAGASAAAAAFATWFAPADAAGPWAWAAHGVGTLIAGGIGYWIGSETTRTIYELVLEE</sequence>
<evidence type="ECO:0000259" key="3">
    <source>
        <dbReference type="Pfam" id="PF13699"/>
    </source>
</evidence>
<feature type="compositionally biased region" description="Basic and acidic residues" evidence="1">
    <location>
        <begin position="1"/>
        <end position="13"/>
    </location>
</feature>
<gene>
    <name evidence="4" type="ORF">MiSe_13330</name>
</gene>
<comment type="caution">
    <text evidence="4">The sequence shown here is derived from an EMBL/GenBank/DDBJ whole genome shotgun (WGS) entry which is preliminary data.</text>
</comment>
<feature type="compositionally biased region" description="Basic and acidic residues" evidence="1">
    <location>
        <begin position="116"/>
        <end position="127"/>
    </location>
</feature>
<feature type="compositionally biased region" description="Basic and acidic residues" evidence="1">
    <location>
        <begin position="47"/>
        <end position="58"/>
    </location>
</feature>
<proteinExistence type="predicted"/>
<organism evidence="4 5">
    <name type="scientific">Microseira wollei NIES-4236</name>
    <dbReference type="NCBI Taxonomy" id="2530354"/>
    <lineage>
        <taxon>Bacteria</taxon>
        <taxon>Bacillati</taxon>
        <taxon>Cyanobacteriota</taxon>
        <taxon>Cyanophyceae</taxon>
        <taxon>Oscillatoriophycideae</taxon>
        <taxon>Aerosakkonematales</taxon>
        <taxon>Aerosakkonemataceae</taxon>
        <taxon>Microseira</taxon>
    </lineage>
</organism>
<feature type="transmembrane region" description="Helical" evidence="2">
    <location>
        <begin position="479"/>
        <end position="497"/>
    </location>
</feature>
<keyword evidence="2" id="KW-0472">Membrane</keyword>
<dbReference type="AlphaFoldDB" id="A0AAV3XB43"/>
<accession>A0AAV3XB43</accession>